<reference evidence="2 3" key="1">
    <citation type="submission" date="2021-06" db="EMBL/GenBank/DDBJ databases">
        <authorList>
            <person name="Palmer J.M."/>
        </authorList>
    </citation>
    <scope>NUCLEOTIDE SEQUENCE [LARGE SCALE GENOMIC DNA]</scope>
    <source>
        <strain evidence="3">if_2019</strain>
        <tissue evidence="2">Muscle</tissue>
    </source>
</reference>
<evidence type="ECO:0000256" key="1">
    <source>
        <dbReference type="SAM" id="MobiDB-lite"/>
    </source>
</evidence>
<gene>
    <name evidence="2" type="ORF">ILYODFUR_021260</name>
</gene>
<keyword evidence="3" id="KW-1185">Reference proteome</keyword>
<name>A0ABV0SNF0_9TELE</name>
<sequence length="107" mass="12036">MGRSTLSSSHSITFRRIGKGALRSAFCRSASAEAGKPLQSRTESRAFKPRTRQKRSSITMTRTTGRHLLCLLVLFFPLSWAEDAKKDVRRTENVTGDWPASCWRGYG</sequence>
<dbReference type="Proteomes" id="UP001482620">
    <property type="component" value="Unassembled WGS sequence"/>
</dbReference>
<protein>
    <submittedName>
        <fullName evidence="2">Uncharacterized protein</fullName>
    </submittedName>
</protein>
<evidence type="ECO:0000313" key="3">
    <source>
        <dbReference type="Proteomes" id="UP001482620"/>
    </source>
</evidence>
<organism evidence="2 3">
    <name type="scientific">Ilyodon furcidens</name>
    <name type="common">goldbreast splitfin</name>
    <dbReference type="NCBI Taxonomy" id="33524"/>
    <lineage>
        <taxon>Eukaryota</taxon>
        <taxon>Metazoa</taxon>
        <taxon>Chordata</taxon>
        <taxon>Craniata</taxon>
        <taxon>Vertebrata</taxon>
        <taxon>Euteleostomi</taxon>
        <taxon>Actinopterygii</taxon>
        <taxon>Neopterygii</taxon>
        <taxon>Teleostei</taxon>
        <taxon>Neoteleostei</taxon>
        <taxon>Acanthomorphata</taxon>
        <taxon>Ovalentaria</taxon>
        <taxon>Atherinomorphae</taxon>
        <taxon>Cyprinodontiformes</taxon>
        <taxon>Goodeidae</taxon>
        <taxon>Ilyodon</taxon>
    </lineage>
</organism>
<accession>A0ABV0SNF0</accession>
<dbReference type="EMBL" id="JAHRIQ010002252">
    <property type="protein sequence ID" value="MEQ2221986.1"/>
    <property type="molecule type" value="Genomic_DNA"/>
</dbReference>
<proteinExistence type="predicted"/>
<feature type="region of interest" description="Disordered" evidence="1">
    <location>
        <begin position="31"/>
        <end position="58"/>
    </location>
</feature>
<evidence type="ECO:0000313" key="2">
    <source>
        <dbReference type="EMBL" id="MEQ2221986.1"/>
    </source>
</evidence>
<comment type="caution">
    <text evidence="2">The sequence shown here is derived from an EMBL/GenBank/DDBJ whole genome shotgun (WGS) entry which is preliminary data.</text>
</comment>